<comment type="caution">
    <text evidence="3">The sequence shown here is derived from an EMBL/GenBank/DDBJ whole genome shotgun (WGS) entry which is preliminary data.</text>
</comment>
<dbReference type="Gene3D" id="2.60.40.3350">
    <property type="match status" value="1"/>
</dbReference>
<feature type="domain" description="BppU N-terminal" evidence="2">
    <location>
        <begin position="7"/>
        <end position="144"/>
    </location>
</feature>
<protein>
    <submittedName>
        <fullName evidence="3">Phage baseplate upper protein</fullName>
    </submittedName>
</protein>
<dbReference type="RefSeq" id="WP_271338924.1">
    <property type="nucleotide sequence ID" value="NZ_JAQKAB010000001.1"/>
</dbReference>
<accession>A0ABT4WYD2</accession>
<dbReference type="EMBL" id="JAQKAB010000001">
    <property type="protein sequence ID" value="MDA7025059.1"/>
    <property type="molecule type" value="Genomic_DNA"/>
</dbReference>
<dbReference type="Pfam" id="PF10651">
    <property type="entry name" value="BppU_N"/>
    <property type="match status" value="1"/>
</dbReference>
<keyword evidence="4" id="KW-1185">Reference proteome</keyword>
<dbReference type="Proteomes" id="UP001211894">
    <property type="component" value="Unassembled WGS sequence"/>
</dbReference>
<sequence>MIYKDSGIQFDVNAQSKQSISTHIQYSTQDIGTAKITFKLMKDGVPLPISNATHGKLFMKFADGSHFYVHTEVGDALAGVIFYVLTPEQMKHFGTVQAELYVNYDNGQNMSIHKFSFEIDQALVDADIVPLAEYYIEDFEALKTLVEEKAAHADNILDELQKKFAELNNVETKDGAQAKANKAEANAKYYTDQHAANKENPHAVTKAQVGLSNVENMKQASKIDFDTHNQDSTRHITSTDRMKWDGSQLTKISNDTGGVLVSIGDTDDLYLKIVQSGKRFGTFYCSGKAKNSPSPHSSRGIFHMTGTDEKGLGTYGYVIALDWKNNLYTNYIDQTEGWQGWQRSLSTSDLSPEWNAATLINGAKQDSAFPLQFSVNNNVLWLRGSFSSLPAIGTIVAKFTIKLSRLVDFVVPTIGSYGIARFSLTTDGELRYDGIMANDNASVTRVSFNVGIPLW</sequence>
<proteinExistence type="predicted"/>
<gene>
    <name evidence="3" type="ORF">PJ311_00355</name>
</gene>
<reference evidence="3 4" key="1">
    <citation type="submission" date="2023-01" db="EMBL/GenBank/DDBJ databases">
        <title>Bacillus changyiensis sp. nov., isolated from a coastal deposit.</title>
        <authorList>
            <person name="Xiao G."/>
            <person name="Lai Q."/>
            <person name="Hu Z."/>
            <person name="Shao Z."/>
        </authorList>
    </citation>
    <scope>NUCLEOTIDE SEQUENCE [LARGE SCALE GENOMIC DNA]</scope>
    <source>
        <strain evidence="3 4">CLL-7-23</strain>
    </source>
</reference>
<evidence type="ECO:0000313" key="3">
    <source>
        <dbReference type="EMBL" id="MDA7025059.1"/>
    </source>
</evidence>
<organism evidence="3 4">
    <name type="scientific">Bacillus changyiensis</name>
    <dbReference type="NCBI Taxonomy" id="3004103"/>
    <lineage>
        <taxon>Bacteria</taxon>
        <taxon>Bacillati</taxon>
        <taxon>Bacillota</taxon>
        <taxon>Bacilli</taxon>
        <taxon>Bacillales</taxon>
        <taxon>Bacillaceae</taxon>
        <taxon>Bacillus</taxon>
    </lineage>
</organism>
<evidence type="ECO:0000259" key="2">
    <source>
        <dbReference type="Pfam" id="PF10651"/>
    </source>
</evidence>
<keyword evidence="1" id="KW-0175">Coiled coil</keyword>
<evidence type="ECO:0000313" key="4">
    <source>
        <dbReference type="Proteomes" id="UP001211894"/>
    </source>
</evidence>
<evidence type="ECO:0000256" key="1">
    <source>
        <dbReference type="SAM" id="Coils"/>
    </source>
</evidence>
<name>A0ABT4WYD2_9BACI</name>
<feature type="coiled-coil region" evidence="1">
    <location>
        <begin position="143"/>
        <end position="173"/>
    </location>
</feature>
<dbReference type="InterPro" id="IPR018913">
    <property type="entry name" value="BppU_N"/>
</dbReference>